<dbReference type="EMBL" id="CP136594">
    <property type="protein sequence ID" value="WOE75569.1"/>
    <property type="molecule type" value="Genomic_DNA"/>
</dbReference>
<evidence type="ECO:0000313" key="2">
    <source>
        <dbReference type="Proteomes" id="UP001302429"/>
    </source>
</evidence>
<gene>
    <name evidence="1" type="ORF">RB602_02320</name>
</gene>
<accession>A0AA97F703</accession>
<evidence type="ECO:0000313" key="1">
    <source>
        <dbReference type="EMBL" id="WOE75569.1"/>
    </source>
</evidence>
<reference evidence="1 2" key="1">
    <citation type="submission" date="2023-10" db="EMBL/GenBank/DDBJ databases">
        <title>Complete genome sequence of a Sphingomonadaceae bacterium.</title>
        <authorList>
            <person name="Yan C."/>
        </authorList>
    </citation>
    <scope>NUCLEOTIDE SEQUENCE [LARGE SCALE GENOMIC DNA]</scope>
    <source>
        <strain evidence="1 2">SCSIO 66989</strain>
    </source>
</reference>
<name>A0AA97F703_9SPHN</name>
<dbReference type="AlphaFoldDB" id="A0AA97F703"/>
<protein>
    <submittedName>
        <fullName evidence="1">Uncharacterized protein</fullName>
    </submittedName>
</protein>
<keyword evidence="2" id="KW-1185">Reference proteome</keyword>
<dbReference type="Proteomes" id="UP001302429">
    <property type="component" value="Chromosome"/>
</dbReference>
<sequence length="102" mass="11383">MIHNDHCRMYSQQLQRVSFFGNAGLAARPDTMATGDEVRLLSGDLVFAPDPEKDGTHVHIPFIKAIFYAPAPIWVCTRRVPGLFLGHHIIPFQKQAGPWATS</sequence>
<dbReference type="KEGG" id="acoa:RB602_02320"/>
<organism evidence="1 2">
    <name type="scientific">Alterisphingorhabdus coralli</name>
    <dbReference type="NCBI Taxonomy" id="3071408"/>
    <lineage>
        <taxon>Bacteria</taxon>
        <taxon>Pseudomonadati</taxon>
        <taxon>Pseudomonadota</taxon>
        <taxon>Alphaproteobacteria</taxon>
        <taxon>Sphingomonadales</taxon>
        <taxon>Sphingomonadaceae</taxon>
        <taxon>Alterisphingorhabdus (ex Yan et al. 2024)</taxon>
    </lineage>
</organism>
<dbReference type="RefSeq" id="WP_317082596.1">
    <property type="nucleotide sequence ID" value="NZ_CP136594.1"/>
</dbReference>
<proteinExistence type="predicted"/>